<organism evidence="1 2">
    <name type="scientific">Pleurodeles waltl</name>
    <name type="common">Iberian ribbed newt</name>
    <dbReference type="NCBI Taxonomy" id="8319"/>
    <lineage>
        <taxon>Eukaryota</taxon>
        <taxon>Metazoa</taxon>
        <taxon>Chordata</taxon>
        <taxon>Craniata</taxon>
        <taxon>Vertebrata</taxon>
        <taxon>Euteleostomi</taxon>
        <taxon>Amphibia</taxon>
        <taxon>Batrachia</taxon>
        <taxon>Caudata</taxon>
        <taxon>Salamandroidea</taxon>
        <taxon>Salamandridae</taxon>
        <taxon>Pleurodelinae</taxon>
        <taxon>Pleurodeles</taxon>
    </lineage>
</organism>
<accession>A0AAV7TT90</accession>
<sequence length="83" mass="9598">MLFYSRLPSLPADAKNSVPSCDPDLVLIHLRWRRLCRTEEDTEDEEVPVVYDWLVVGIRVVAETTTEDTLILANALLLFSYRF</sequence>
<comment type="caution">
    <text evidence="1">The sequence shown here is derived from an EMBL/GenBank/DDBJ whole genome shotgun (WGS) entry which is preliminary data.</text>
</comment>
<dbReference type="Proteomes" id="UP001066276">
    <property type="component" value="Chromosome 3_2"/>
</dbReference>
<gene>
    <name evidence="1" type="ORF">NDU88_004864</name>
</gene>
<reference evidence="1" key="1">
    <citation type="journal article" date="2022" name="bioRxiv">
        <title>Sequencing and chromosome-scale assembly of the giantPleurodeles waltlgenome.</title>
        <authorList>
            <person name="Brown T."/>
            <person name="Elewa A."/>
            <person name="Iarovenko S."/>
            <person name="Subramanian E."/>
            <person name="Araus A.J."/>
            <person name="Petzold A."/>
            <person name="Susuki M."/>
            <person name="Suzuki K.-i.T."/>
            <person name="Hayashi T."/>
            <person name="Toyoda A."/>
            <person name="Oliveira C."/>
            <person name="Osipova E."/>
            <person name="Leigh N.D."/>
            <person name="Simon A."/>
            <person name="Yun M.H."/>
        </authorList>
    </citation>
    <scope>NUCLEOTIDE SEQUENCE</scope>
    <source>
        <strain evidence="1">20211129_DDA</strain>
        <tissue evidence="1">Liver</tissue>
    </source>
</reference>
<evidence type="ECO:0000313" key="1">
    <source>
        <dbReference type="EMBL" id="KAJ1179630.1"/>
    </source>
</evidence>
<evidence type="ECO:0000313" key="2">
    <source>
        <dbReference type="Proteomes" id="UP001066276"/>
    </source>
</evidence>
<name>A0AAV7TT90_PLEWA</name>
<proteinExistence type="predicted"/>
<dbReference type="EMBL" id="JANPWB010000006">
    <property type="protein sequence ID" value="KAJ1179630.1"/>
    <property type="molecule type" value="Genomic_DNA"/>
</dbReference>
<protein>
    <submittedName>
        <fullName evidence="1">Uncharacterized protein</fullName>
    </submittedName>
</protein>
<keyword evidence="2" id="KW-1185">Reference proteome</keyword>
<dbReference type="AlphaFoldDB" id="A0AAV7TT90"/>